<dbReference type="Pfam" id="PF00071">
    <property type="entry name" value="Ras"/>
    <property type="match status" value="1"/>
</dbReference>
<dbReference type="InterPro" id="IPR001806">
    <property type="entry name" value="Small_GTPase"/>
</dbReference>
<accession>A0A183V580</accession>
<evidence type="ECO:0000256" key="2">
    <source>
        <dbReference type="ARBA" id="ARBA00023134"/>
    </source>
</evidence>
<dbReference type="Gene3D" id="3.40.50.300">
    <property type="entry name" value="P-loop containing nucleotide triphosphate hydrolases"/>
    <property type="match status" value="1"/>
</dbReference>
<dbReference type="SUPFAM" id="SSF52540">
    <property type="entry name" value="P-loop containing nucleoside triphosphate hydrolases"/>
    <property type="match status" value="1"/>
</dbReference>
<dbReference type="FunFam" id="3.40.50.300:FF:001462">
    <property type="entry name" value="Small GTP-binding protein, putative"/>
    <property type="match status" value="1"/>
</dbReference>
<dbReference type="SMART" id="SM00174">
    <property type="entry name" value="RHO"/>
    <property type="match status" value="1"/>
</dbReference>
<sequence>MPSENEGSSPKTLPVECFAVGKSSIITKFIRNEISEEYLATIGIDFFSKNVVANNETIRLQIWDTAGQERFRSLIPSYLRDSDVAVIVYDVSSPSSFAKTRQWFNYVNRERTSEIAIILVGNKSDLTDKRKISYESGERIADAWNCRHMDVSAVTGYNIKELFVFIAGTVAHEKKNFVENDRIKVAYGEKRERKFGGDCAC</sequence>
<dbReference type="PROSITE" id="PS51421">
    <property type="entry name" value="RAS"/>
    <property type="match status" value="1"/>
</dbReference>
<reference evidence="3 4" key="2">
    <citation type="submission" date="2018-11" db="EMBL/GenBank/DDBJ databases">
        <authorList>
            <consortium name="Pathogen Informatics"/>
        </authorList>
    </citation>
    <scope>NUCLEOTIDE SEQUENCE [LARGE SCALE GENOMIC DNA]</scope>
</reference>
<keyword evidence="4" id="KW-1185">Reference proteome</keyword>
<dbReference type="AlphaFoldDB" id="A0A183V580"/>
<evidence type="ECO:0000313" key="4">
    <source>
        <dbReference type="Proteomes" id="UP000050794"/>
    </source>
</evidence>
<dbReference type="CDD" id="cd01861">
    <property type="entry name" value="Rab6"/>
    <property type="match status" value="1"/>
</dbReference>
<organism evidence="4 5">
    <name type="scientific">Toxocara canis</name>
    <name type="common">Canine roundworm</name>
    <dbReference type="NCBI Taxonomy" id="6265"/>
    <lineage>
        <taxon>Eukaryota</taxon>
        <taxon>Metazoa</taxon>
        <taxon>Ecdysozoa</taxon>
        <taxon>Nematoda</taxon>
        <taxon>Chromadorea</taxon>
        <taxon>Rhabditida</taxon>
        <taxon>Spirurina</taxon>
        <taxon>Ascaridomorpha</taxon>
        <taxon>Ascaridoidea</taxon>
        <taxon>Toxocaridae</taxon>
        <taxon>Toxocara</taxon>
    </lineage>
</organism>
<dbReference type="SMART" id="SM00175">
    <property type="entry name" value="RAB"/>
    <property type="match status" value="1"/>
</dbReference>
<evidence type="ECO:0000313" key="5">
    <source>
        <dbReference type="WBParaSite" id="TCNE_0001590101-mRNA-1"/>
    </source>
</evidence>
<reference evidence="5" key="1">
    <citation type="submission" date="2016-06" db="UniProtKB">
        <authorList>
            <consortium name="WormBaseParasite"/>
        </authorList>
    </citation>
    <scope>IDENTIFICATION</scope>
</reference>
<dbReference type="WBParaSite" id="TCNE_0001590101-mRNA-1">
    <property type="protein sequence ID" value="TCNE_0001590101-mRNA-1"/>
    <property type="gene ID" value="TCNE_0001590101"/>
</dbReference>
<keyword evidence="2" id="KW-0342">GTP-binding</keyword>
<dbReference type="Proteomes" id="UP000050794">
    <property type="component" value="Unassembled WGS sequence"/>
</dbReference>
<dbReference type="PANTHER" id="PTHR47977">
    <property type="entry name" value="RAS-RELATED PROTEIN RAB"/>
    <property type="match status" value="1"/>
</dbReference>
<dbReference type="SMART" id="SM00176">
    <property type="entry name" value="RAN"/>
    <property type="match status" value="1"/>
</dbReference>
<dbReference type="InterPro" id="IPR050227">
    <property type="entry name" value="Rab"/>
</dbReference>
<dbReference type="SMART" id="SM00173">
    <property type="entry name" value="RAS"/>
    <property type="match status" value="1"/>
</dbReference>
<dbReference type="EMBL" id="UYWY01023180">
    <property type="protein sequence ID" value="VDM47221.1"/>
    <property type="molecule type" value="Genomic_DNA"/>
</dbReference>
<dbReference type="GO" id="GO:0003924">
    <property type="term" value="F:GTPase activity"/>
    <property type="evidence" value="ECO:0007669"/>
    <property type="project" value="InterPro"/>
</dbReference>
<dbReference type="PRINTS" id="PR00449">
    <property type="entry name" value="RASTRNSFRMNG"/>
</dbReference>
<name>A0A183V580_TOXCA</name>
<evidence type="ECO:0000313" key="3">
    <source>
        <dbReference type="EMBL" id="VDM47221.1"/>
    </source>
</evidence>
<dbReference type="PROSITE" id="PS51419">
    <property type="entry name" value="RAB"/>
    <property type="match status" value="1"/>
</dbReference>
<dbReference type="PROSITE" id="PS51420">
    <property type="entry name" value="RHO"/>
    <property type="match status" value="1"/>
</dbReference>
<protein>
    <submittedName>
        <fullName evidence="5">Ras-related protein Rab-6A</fullName>
    </submittedName>
</protein>
<dbReference type="NCBIfam" id="TIGR00231">
    <property type="entry name" value="small_GTP"/>
    <property type="match status" value="1"/>
</dbReference>
<dbReference type="InterPro" id="IPR027417">
    <property type="entry name" value="P-loop_NTPase"/>
</dbReference>
<evidence type="ECO:0000256" key="1">
    <source>
        <dbReference type="ARBA" id="ARBA00022741"/>
    </source>
</evidence>
<gene>
    <name evidence="3" type="ORF">TCNE_LOCUS15900</name>
</gene>
<dbReference type="GO" id="GO:0005525">
    <property type="term" value="F:GTP binding"/>
    <property type="evidence" value="ECO:0007669"/>
    <property type="project" value="UniProtKB-KW"/>
</dbReference>
<keyword evidence="1" id="KW-0547">Nucleotide-binding</keyword>
<proteinExistence type="predicted"/>
<dbReference type="InterPro" id="IPR005225">
    <property type="entry name" value="Small_GTP-bd"/>
</dbReference>